<evidence type="ECO:0000259" key="6">
    <source>
        <dbReference type="PROSITE" id="PS50850"/>
    </source>
</evidence>
<dbReference type="PROSITE" id="PS50850">
    <property type="entry name" value="MFS"/>
    <property type="match status" value="1"/>
</dbReference>
<feature type="transmembrane region" description="Helical" evidence="5">
    <location>
        <begin position="181"/>
        <end position="202"/>
    </location>
</feature>
<feature type="transmembrane region" description="Helical" evidence="5">
    <location>
        <begin position="327"/>
        <end position="349"/>
    </location>
</feature>
<evidence type="ECO:0000256" key="1">
    <source>
        <dbReference type="ARBA" id="ARBA00004651"/>
    </source>
</evidence>
<feature type="transmembrane region" description="Helical" evidence="5">
    <location>
        <begin position="27"/>
        <end position="49"/>
    </location>
</feature>
<feature type="domain" description="Major facilitator superfamily (MFS) profile" evidence="6">
    <location>
        <begin position="28"/>
        <end position="443"/>
    </location>
</feature>
<protein>
    <submittedName>
        <fullName evidence="7">Aromatic acid/H+ symport family MFS transporter</fullName>
    </submittedName>
</protein>
<dbReference type="Pfam" id="PF07690">
    <property type="entry name" value="MFS_1"/>
    <property type="match status" value="1"/>
</dbReference>
<evidence type="ECO:0000256" key="3">
    <source>
        <dbReference type="ARBA" id="ARBA00022989"/>
    </source>
</evidence>
<dbReference type="PROSITE" id="PS00216">
    <property type="entry name" value="SUGAR_TRANSPORT_1"/>
    <property type="match status" value="1"/>
</dbReference>
<dbReference type="InterPro" id="IPR011701">
    <property type="entry name" value="MFS"/>
</dbReference>
<evidence type="ECO:0000256" key="4">
    <source>
        <dbReference type="ARBA" id="ARBA00023136"/>
    </source>
</evidence>
<keyword evidence="3 5" id="KW-1133">Transmembrane helix</keyword>
<dbReference type="EMBL" id="SWMS01000010">
    <property type="protein sequence ID" value="TKG69691.1"/>
    <property type="molecule type" value="Genomic_DNA"/>
</dbReference>
<feature type="transmembrane region" description="Helical" evidence="5">
    <location>
        <begin position="153"/>
        <end position="175"/>
    </location>
</feature>
<dbReference type="InterPro" id="IPR020846">
    <property type="entry name" value="MFS_dom"/>
</dbReference>
<gene>
    <name evidence="7" type="ORF">FCN18_19605</name>
</gene>
<dbReference type="InterPro" id="IPR036259">
    <property type="entry name" value="MFS_trans_sf"/>
</dbReference>
<evidence type="ECO:0000313" key="7">
    <source>
        <dbReference type="EMBL" id="TKG69691.1"/>
    </source>
</evidence>
<dbReference type="InterPro" id="IPR005829">
    <property type="entry name" value="Sugar_transporter_CS"/>
</dbReference>
<accession>A0ABY2S2L9</accession>
<feature type="transmembrane region" description="Helical" evidence="5">
    <location>
        <begin position="355"/>
        <end position="379"/>
    </location>
</feature>
<keyword evidence="4 5" id="KW-0472">Membrane</keyword>
<feature type="transmembrane region" description="Helical" evidence="5">
    <location>
        <begin position="119"/>
        <end position="141"/>
    </location>
</feature>
<sequence>MSTAPKPRQTWQEFLDSAGGMSRRQRVVVLLTFLAMVTEGLDISIASFVYPEIVRDWGTSLGAITATVTSGVLAMAIGSVLAGPFADRYGRRSTVVVGMVLFGTTTAAMGLTTSIEPLMILRVAACVGLGGTVPVLLAVVADAVPSGRRAQMVSLAFCGVAVGTIVGGFLASAIIPVWGWPALLVSCGLAPLFLVPPIVLLVPDSPGVLIARGRPIAEVRSALATLVPGRDLSTVSFAAPAGTGSLRRVSGVATVLSRRFALTTVLLWLAFFIGLGVAFLILNYLPLMVRQQNFSAAQTGVIIGTFGWGAFIGQALVSFALKRFDRFLVVASLWALGLAGIFVVAAFTFGFAGLLLVVFGLGLSLASVSAALNAIGALAYPPAARATGMGWANGAGRLGTLASGLLGGLMLTAGWTIDMIFLAMGAPVAVGIAAAFLLRADDRRRLRRDTAPPAVRRPARTAE</sequence>
<keyword evidence="8" id="KW-1185">Reference proteome</keyword>
<dbReference type="PANTHER" id="PTHR23508">
    <property type="entry name" value="CARBOXYLIC ACID TRANSPORTER PROTEIN HOMOLOG"/>
    <property type="match status" value="1"/>
</dbReference>
<comment type="caution">
    <text evidence="7">The sequence shown here is derived from an EMBL/GenBank/DDBJ whole genome shotgun (WGS) entry which is preliminary data.</text>
</comment>
<name>A0ABY2S2L9_9PSEU</name>
<comment type="subcellular location">
    <subcellularLocation>
        <location evidence="1">Cell membrane</location>
        <topology evidence="1">Multi-pass membrane protein</topology>
    </subcellularLocation>
</comment>
<organism evidence="7 8">
    <name type="scientific">Prauserella endophytica</name>
    <dbReference type="NCBI Taxonomy" id="1592324"/>
    <lineage>
        <taxon>Bacteria</taxon>
        <taxon>Bacillati</taxon>
        <taxon>Actinomycetota</taxon>
        <taxon>Actinomycetes</taxon>
        <taxon>Pseudonocardiales</taxon>
        <taxon>Pseudonocardiaceae</taxon>
        <taxon>Prauserella</taxon>
        <taxon>Prauserella coralliicola group</taxon>
    </lineage>
</organism>
<evidence type="ECO:0000256" key="5">
    <source>
        <dbReference type="SAM" id="Phobius"/>
    </source>
</evidence>
<feature type="transmembrane region" description="Helical" evidence="5">
    <location>
        <begin position="419"/>
        <end position="438"/>
    </location>
</feature>
<reference evidence="7 8" key="1">
    <citation type="journal article" date="2015" name="Antonie Van Leeuwenhoek">
        <title>Prauserella endophytica sp. nov., an endophytic actinobacterium isolated from Tamarix taklamakanensis.</title>
        <authorList>
            <person name="Liu J.M."/>
            <person name="Habden X."/>
            <person name="Guo L."/>
            <person name="Tuo L."/>
            <person name="Jiang Z.K."/>
            <person name="Liu S.W."/>
            <person name="Liu X.F."/>
            <person name="Chen L."/>
            <person name="Li R.F."/>
            <person name="Zhang Y.Q."/>
            <person name="Sun C.H."/>
        </authorList>
    </citation>
    <scope>NUCLEOTIDE SEQUENCE [LARGE SCALE GENOMIC DNA]</scope>
    <source>
        <strain evidence="7 8">CGMCC 4.7182</strain>
    </source>
</reference>
<feature type="transmembrane region" description="Helical" evidence="5">
    <location>
        <begin position="297"/>
        <end position="320"/>
    </location>
</feature>
<dbReference type="SUPFAM" id="SSF103473">
    <property type="entry name" value="MFS general substrate transporter"/>
    <property type="match status" value="1"/>
</dbReference>
<dbReference type="Proteomes" id="UP000309992">
    <property type="component" value="Unassembled WGS sequence"/>
</dbReference>
<proteinExistence type="predicted"/>
<dbReference type="PANTHER" id="PTHR23508:SF10">
    <property type="entry name" value="CARBOXYLIC ACID TRANSPORTER PROTEIN HOMOLOG"/>
    <property type="match status" value="1"/>
</dbReference>
<evidence type="ECO:0000256" key="2">
    <source>
        <dbReference type="ARBA" id="ARBA00022692"/>
    </source>
</evidence>
<evidence type="ECO:0000313" key="8">
    <source>
        <dbReference type="Proteomes" id="UP000309992"/>
    </source>
</evidence>
<dbReference type="Gene3D" id="1.20.1250.20">
    <property type="entry name" value="MFS general substrate transporter like domains"/>
    <property type="match status" value="2"/>
</dbReference>
<feature type="transmembrane region" description="Helical" evidence="5">
    <location>
        <begin position="94"/>
        <end position="113"/>
    </location>
</feature>
<feature type="transmembrane region" description="Helical" evidence="5">
    <location>
        <begin position="61"/>
        <end position="82"/>
    </location>
</feature>
<keyword evidence="2 5" id="KW-0812">Transmembrane</keyword>
<feature type="transmembrane region" description="Helical" evidence="5">
    <location>
        <begin position="391"/>
        <end position="413"/>
    </location>
</feature>
<feature type="transmembrane region" description="Helical" evidence="5">
    <location>
        <begin position="265"/>
        <end position="285"/>
    </location>
</feature>